<keyword evidence="4 6" id="KW-0238">DNA-binding</keyword>
<name>A0A174MQY0_9FIRM</name>
<organism evidence="7 8">
    <name type="scientific">Agathobacter rectalis</name>
    <dbReference type="NCBI Taxonomy" id="39491"/>
    <lineage>
        <taxon>Bacteria</taxon>
        <taxon>Bacillati</taxon>
        <taxon>Bacillota</taxon>
        <taxon>Clostridia</taxon>
        <taxon>Lachnospirales</taxon>
        <taxon>Lachnospiraceae</taxon>
        <taxon>Agathobacter</taxon>
    </lineage>
</organism>
<keyword evidence="5 6" id="KW-0233">DNA recombination</keyword>
<evidence type="ECO:0000256" key="4">
    <source>
        <dbReference type="ARBA" id="ARBA00023125"/>
    </source>
</evidence>
<evidence type="ECO:0000256" key="1">
    <source>
        <dbReference type="ARBA" id="ARBA00002190"/>
    </source>
</evidence>
<comment type="similarity">
    <text evidence="2 6">Belongs to the transposase mutator family.</text>
</comment>
<evidence type="ECO:0000256" key="2">
    <source>
        <dbReference type="ARBA" id="ARBA00010961"/>
    </source>
</evidence>
<keyword evidence="6" id="KW-0814">Transposable element</keyword>
<dbReference type="PANTHER" id="PTHR33217:SF7">
    <property type="entry name" value="TRANSPOSASE FOR INSERTION SEQUENCE ELEMENT IS1081"/>
    <property type="match status" value="1"/>
</dbReference>
<dbReference type="EMBL" id="CZAJ01000035">
    <property type="protein sequence ID" value="CUP36600.1"/>
    <property type="molecule type" value="Genomic_DNA"/>
</dbReference>
<reference evidence="7 8" key="1">
    <citation type="submission" date="2015-09" db="EMBL/GenBank/DDBJ databases">
        <authorList>
            <consortium name="Pathogen Informatics"/>
        </authorList>
    </citation>
    <scope>NUCLEOTIDE SEQUENCE [LARGE SCALE GENOMIC DNA]</scope>
    <source>
        <strain evidence="7 8">2789STDY5834884</strain>
    </source>
</reference>
<dbReference type="Proteomes" id="UP000095602">
    <property type="component" value="Unassembled WGS sequence"/>
</dbReference>
<evidence type="ECO:0000313" key="8">
    <source>
        <dbReference type="Proteomes" id="UP000095602"/>
    </source>
</evidence>
<comment type="function">
    <text evidence="1 6">Required for the transposition of the insertion element.</text>
</comment>
<evidence type="ECO:0000256" key="6">
    <source>
        <dbReference type="RuleBase" id="RU365089"/>
    </source>
</evidence>
<keyword evidence="3 6" id="KW-0815">Transposition</keyword>
<evidence type="ECO:0000313" key="7">
    <source>
        <dbReference type="EMBL" id="CUP36600.1"/>
    </source>
</evidence>
<dbReference type="PANTHER" id="PTHR33217">
    <property type="entry name" value="TRANSPOSASE FOR INSERTION SEQUENCE ELEMENT IS1081"/>
    <property type="match status" value="1"/>
</dbReference>
<dbReference type="AlphaFoldDB" id="A0A174MQY0"/>
<evidence type="ECO:0000256" key="5">
    <source>
        <dbReference type="ARBA" id="ARBA00023172"/>
    </source>
</evidence>
<dbReference type="InterPro" id="IPR001207">
    <property type="entry name" value="Transposase_mutator"/>
</dbReference>
<gene>
    <name evidence="7" type="ORF">ERS852497_02670</name>
</gene>
<dbReference type="GO" id="GO:0006313">
    <property type="term" value="P:DNA transposition"/>
    <property type="evidence" value="ECO:0007669"/>
    <property type="project" value="UniProtKB-UniRule"/>
</dbReference>
<dbReference type="GO" id="GO:0003677">
    <property type="term" value="F:DNA binding"/>
    <property type="evidence" value="ECO:0007669"/>
    <property type="project" value="UniProtKB-UniRule"/>
</dbReference>
<sequence length="126" mass="14795">MFNATTIEEARRLKESIYDEYQDVANEAMVILDEGFEDSITIMALPSKYRIALRTSNIIERENREIRRREKVIQIFPNTESIIRLIGAVLQDDHNEWSVGHKIFDMKEYYDKLSSIQSNLLKIKVA</sequence>
<proteinExistence type="inferred from homology"/>
<protein>
    <recommendedName>
        <fullName evidence="6">Mutator family transposase</fullName>
    </recommendedName>
</protein>
<dbReference type="GO" id="GO:0004803">
    <property type="term" value="F:transposase activity"/>
    <property type="evidence" value="ECO:0007669"/>
    <property type="project" value="UniProtKB-UniRule"/>
</dbReference>
<evidence type="ECO:0000256" key="3">
    <source>
        <dbReference type="ARBA" id="ARBA00022578"/>
    </source>
</evidence>
<dbReference type="Pfam" id="PF00872">
    <property type="entry name" value="Transposase_mut"/>
    <property type="match status" value="1"/>
</dbReference>
<accession>A0A174MQY0</accession>